<dbReference type="GO" id="GO:0046872">
    <property type="term" value="F:metal ion binding"/>
    <property type="evidence" value="ECO:0007669"/>
    <property type="project" value="UniProtKB-KW"/>
</dbReference>
<evidence type="ECO:0000256" key="5">
    <source>
        <dbReference type="ARBA" id="ARBA00023295"/>
    </source>
</evidence>
<keyword evidence="9" id="KW-0479">Metal-binding</keyword>
<dbReference type="PIRSF" id="PIRSF001084">
    <property type="entry name" value="B-galactosidase"/>
    <property type="match status" value="1"/>
</dbReference>
<evidence type="ECO:0000256" key="7">
    <source>
        <dbReference type="PIRSR" id="PIRSR001084-1"/>
    </source>
</evidence>
<dbReference type="InterPro" id="IPR017853">
    <property type="entry name" value="GH"/>
</dbReference>
<evidence type="ECO:0000256" key="9">
    <source>
        <dbReference type="PIRSR" id="PIRSR001084-3"/>
    </source>
</evidence>
<name>A0A6J4RDG7_9ACTN</name>
<reference evidence="13" key="1">
    <citation type="submission" date="2020-02" db="EMBL/GenBank/DDBJ databases">
        <authorList>
            <person name="Meier V. D."/>
        </authorList>
    </citation>
    <scope>NUCLEOTIDE SEQUENCE</scope>
    <source>
        <strain evidence="13">AVDCRST_MAG58</strain>
    </source>
</reference>
<dbReference type="Pfam" id="PF02449">
    <property type="entry name" value="Glyco_hydro_42"/>
    <property type="match status" value="1"/>
</dbReference>
<keyword evidence="5 6" id="KW-0326">Glycosidase</keyword>
<dbReference type="Pfam" id="PF08533">
    <property type="entry name" value="Glyco_hydro_42C"/>
    <property type="match status" value="1"/>
</dbReference>
<feature type="domain" description="Glycoside hydrolase family 42 N-terminal" evidence="10">
    <location>
        <begin position="14"/>
        <end position="383"/>
    </location>
</feature>
<evidence type="ECO:0000256" key="2">
    <source>
        <dbReference type="ARBA" id="ARBA00005940"/>
    </source>
</evidence>
<evidence type="ECO:0000256" key="3">
    <source>
        <dbReference type="ARBA" id="ARBA00012756"/>
    </source>
</evidence>
<organism evidence="13">
    <name type="scientific">uncultured Rubrobacteraceae bacterium</name>
    <dbReference type="NCBI Taxonomy" id="349277"/>
    <lineage>
        <taxon>Bacteria</taxon>
        <taxon>Bacillati</taxon>
        <taxon>Actinomycetota</taxon>
        <taxon>Rubrobacteria</taxon>
        <taxon>Rubrobacterales</taxon>
        <taxon>Rubrobacteraceae</taxon>
        <taxon>environmental samples</taxon>
    </lineage>
</organism>
<feature type="binding site" evidence="9">
    <location>
        <position position="158"/>
    </location>
    <ligand>
        <name>Zn(2+)</name>
        <dbReference type="ChEBI" id="CHEBI:29105"/>
    </ligand>
</feature>
<dbReference type="InterPro" id="IPR029062">
    <property type="entry name" value="Class_I_gatase-like"/>
</dbReference>
<dbReference type="Gene3D" id="3.20.20.80">
    <property type="entry name" value="Glycosidases"/>
    <property type="match status" value="1"/>
</dbReference>
<evidence type="ECO:0000256" key="6">
    <source>
        <dbReference type="PIRNR" id="PIRNR001084"/>
    </source>
</evidence>
<dbReference type="EC" id="3.2.1.23" evidence="3 6"/>
<dbReference type="EMBL" id="CADCVF010000068">
    <property type="protein sequence ID" value="CAA9464614.1"/>
    <property type="molecule type" value="Genomic_DNA"/>
</dbReference>
<feature type="domain" description="Beta-galactosidase trimerisation" evidence="11">
    <location>
        <begin position="395"/>
        <end position="598"/>
    </location>
</feature>
<dbReference type="InterPro" id="IPR013738">
    <property type="entry name" value="Beta_galactosidase_Trimer"/>
</dbReference>
<feature type="binding site" evidence="8">
    <location>
        <position position="149"/>
    </location>
    <ligand>
        <name>substrate</name>
    </ligand>
</feature>
<evidence type="ECO:0000256" key="4">
    <source>
        <dbReference type="ARBA" id="ARBA00022801"/>
    </source>
</evidence>
<protein>
    <recommendedName>
        <fullName evidence="3 6">Beta-galactosidase</fullName>
        <shortName evidence="6">Beta-gal</shortName>
        <ecNumber evidence="3 6">3.2.1.23</ecNumber>
    </recommendedName>
</protein>
<evidence type="ECO:0000313" key="13">
    <source>
        <dbReference type="EMBL" id="CAA9464614.1"/>
    </source>
</evidence>
<dbReference type="Gene3D" id="3.40.50.880">
    <property type="match status" value="1"/>
</dbReference>
<evidence type="ECO:0000259" key="12">
    <source>
        <dbReference type="Pfam" id="PF08533"/>
    </source>
</evidence>
<gene>
    <name evidence="13" type="ORF">AVDCRST_MAG58-3268</name>
</gene>
<comment type="catalytic activity">
    <reaction evidence="1 6">
        <text>Hydrolysis of terminal non-reducing beta-D-galactose residues in beta-D-galactosides.</text>
        <dbReference type="EC" id="3.2.1.23"/>
    </reaction>
</comment>
<dbReference type="PANTHER" id="PTHR36447:SF1">
    <property type="entry name" value="BETA-GALACTOSIDASE GANA"/>
    <property type="match status" value="1"/>
</dbReference>
<dbReference type="GO" id="GO:0009341">
    <property type="term" value="C:beta-galactosidase complex"/>
    <property type="evidence" value="ECO:0007669"/>
    <property type="project" value="InterPro"/>
</dbReference>
<feature type="active site" description="Nucleophile" evidence="7">
    <location>
        <position position="306"/>
    </location>
</feature>
<dbReference type="SUPFAM" id="SSF52317">
    <property type="entry name" value="Class I glutamine amidotransferase-like"/>
    <property type="match status" value="1"/>
</dbReference>
<keyword evidence="4 6" id="KW-0378">Hydrolase</keyword>
<dbReference type="InterPro" id="IPR013739">
    <property type="entry name" value="Beta_galactosidase_C"/>
</dbReference>
<dbReference type="PANTHER" id="PTHR36447">
    <property type="entry name" value="BETA-GALACTOSIDASE GANA"/>
    <property type="match status" value="1"/>
</dbReference>
<feature type="domain" description="Beta-galactosidase C-terminal" evidence="12">
    <location>
        <begin position="607"/>
        <end position="664"/>
    </location>
</feature>
<evidence type="ECO:0000256" key="1">
    <source>
        <dbReference type="ARBA" id="ARBA00001412"/>
    </source>
</evidence>
<proteinExistence type="inferred from homology"/>
<evidence type="ECO:0000256" key="8">
    <source>
        <dbReference type="PIRSR" id="PIRSR001084-2"/>
    </source>
</evidence>
<accession>A0A6J4RDG7</accession>
<dbReference type="Pfam" id="PF08532">
    <property type="entry name" value="Glyco_hydro_42M"/>
    <property type="match status" value="1"/>
</dbReference>
<dbReference type="InterPro" id="IPR003476">
    <property type="entry name" value="Glyco_hydro_42"/>
</dbReference>
<dbReference type="Gene3D" id="2.60.40.1180">
    <property type="entry name" value="Golgi alpha-mannosidase II"/>
    <property type="match status" value="1"/>
</dbReference>
<dbReference type="AlphaFoldDB" id="A0A6J4RDG7"/>
<dbReference type="SUPFAM" id="SSF51445">
    <property type="entry name" value="(Trans)glycosidases"/>
    <property type="match status" value="1"/>
</dbReference>
<feature type="active site" description="Proton donor" evidence="7">
    <location>
        <position position="150"/>
    </location>
</feature>
<sequence>MIARKVPHMIYGADYNPEQWPEEVWEDDVRLMREAGVNLVSLGIFSWARLEPSPGEYDFDWLDRIISLLHENGVMVNLATATASPPPWLAARYPESLPVTQNGVVLHPGARQHYCPSSSAYKERASELVRRIADRYKDHPALAMWHVNNEYGCHVAECYCDTSAEHFREWLRARYGDLDTLNEAWGTAFWSQRYAEWGEILPPRSAPTFANPTQQLDFRRFSSDALLKLYEMEKEILRGATPEIPITTNFMGFFKPVDYWKWALREDLVSDDSYPDPSDPEAHIKAAMSRDLMRSLGDGAPWVLMEQTTVRVNWRERNIPKRPDVMRLWSYGAVARGAEGIMFFQWRQSRAGAEKYHSAMVPHVPTETSRSWSEVSRLGAELGRLDELLGARGEAETAILLDWESWWALELDSKPSTAVRMLEGLYSFYEPLYNTNVSVDFAHPGSDLSSYRLVVAPNLYLVTDDSVENIRRFVADGGTLLMSFFSGIVDAQDHIRLGGYPAPFRELLGLQIEDFVPMATGETNRLDTTGGETCDLWADLIHPEGAAILASYTDDFYAGTPAVTRNVYGEGAAYYLGTRPEERFTKLLVERVCDEAGVRPTAEVPPGVDTVRRKTGAASFLFLLNHNQETVEIRLPSPGRDLLTGKGHDSQLTLDPLGAAILQEERHKVDV</sequence>
<feature type="binding site" evidence="9">
    <location>
        <position position="115"/>
    </location>
    <ligand>
        <name>Zn(2+)</name>
        <dbReference type="ChEBI" id="CHEBI:29105"/>
    </ligand>
</feature>
<dbReference type="InterPro" id="IPR013529">
    <property type="entry name" value="Glyco_hydro_42_N"/>
</dbReference>
<comment type="similarity">
    <text evidence="2 6">Belongs to the glycosyl hydrolase 42 family.</text>
</comment>
<dbReference type="GO" id="GO:0004565">
    <property type="term" value="F:beta-galactosidase activity"/>
    <property type="evidence" value="ECO:0007669"/>
    <property type="project" value="UniProtKB-EC"/>
</dbReference>
<keyword evidence="9" id="KW-0862">Zinc</keyword>
<feature type="binding site" evidence="9">
    <location>
        <position position="160"/>
    </location>
    <ligand>
        <name>Zn(2+)</name>
        <dbReference type="ChEBI" id="CHEBI:29105"/>
    </ligand>
</feature>
<evidence type="ECO:0000259" key="10">
    <source>
        <dbReference type="Pfam" id="PF02449"/>
    </source>
</evidence>
<dbReference type="InterPro" id="IPR013780">
    <property type="entry name" value="Glyco_hydro_b"/>
</dbReference>
<evidence type="ECO:0000259" key="11">
    <source>
        <dbReference type="Pfam" id="PF08532"/>
    </source>
</evidence>
<dbReference type="GO" id="GO:0006012">
    <property type="term" value="P:galactose metabolic process"/>
    <property type="evidence" value="ECO:0007669"/>
    <property type="project" value="InterPro"/>
</dbReference>
<feature type="binding site" evidence="8">
    <location>
        <position position="314"/>
    </location>
    <ligand>
        <name>substrate</name>
    </ligand>
</feature>
<dbReference type="CDD" id="cd03143">
    <property type="entry name" value="A4_beta-galactosidase_middle_domain"/>
    <property type="match status" value="1"/>
</dbReference>
<feature type="binding site" evidence="8">
    <location>
        <position position="111"/>
    </location>
    <ligand>
        <name>substrate</name>
    </ligand>
</feature>